<dbReference type="GO" id="GO:0005524">
    <property type="term" value="F:ATP binding"/>
    <property type="evidence" value="ECO:0007669"/>
    <property type="project" value="UniProtKB-KW"/>
</dbReference>
<dbReference type="EMBL" id="FXAY01000002">
    <property type="protein sequence ID" value="SMG27601.1"/>
    <property type="molecule type" value="Genomic_DNA"/>
</dbReference>
<dbReference type="CDD" id="cd17934">
    <property type="entry name" value="DEXXQc_Upf1-like"/>
    <property type="match status" value="1"/>
</dbReference>
<dbReference type="Proteomes" id="UP000193244">
    <property type="component" value="Unassembled WGS sequence"/>
</dbReference>
<dbReference type="OrthoDB" id="9757917at2"/>
<dbReference type="AlphaFoldDB" id="A0A1X7JIN7"/>
<evidence type="ECO:0000259" key="5">
    <source>
        <dbReference type="Pfam" id="PF13087"/>
    </source>
</evidence>
<evidence type="ECO:0000256" key="4">
    <source>
        <dbReference type="ARBA" id="ARBA00022840"/>
    </source>
</evidence>
<keyword evidence="4" id="KW-0067">ATP-binding</keyword>
<dbReference type="SUPFAM" id="SSF52540">
    <property type="entry name" value="P-loop containing nucleoside triphosphate hydrolases"/>
    <property type="match status" value="1"/>
</dbReference>
<dbReference type="Pfam" id="PF13482">
    <property type="entry name" value="RNase_H_2"/>
    <property type="match status" value="1"/>
</dbReference>
<dbReference type="NCBIfam" id="TIGR03491">
    <property type="entry name" value="TM0106 family RecB-like putative nuclease"/>
    <property type="match status" value="1"/>
</dbReference>
<dbReference type="GO" id="GO:0043139">
    <property type="term" value="F:5'-3' DNA helicase activity"/>
    <property type="evidence" value="ECO:0007669"/>
    <property type="project" value="TreeGrafter"/>
</dbReference>
<dbReference type="InterPro" id="IPR038720">
    <property type="entry name" value="YprB_RNase_H-like_dom"/>
</dbReference>
<dbReference type="CDD" id="cd18808">
    <property type="entry name" value="SF1_C_Upf1"/>
    <property type="match status" value="1"/>
</dbReference>
<dbReference type="SUPFAM" id="SSF53098">
    <property type="entry name" value="Ribonuclease H-like"/>
    <property type="match status" value="1"/>
</dbReference>
<feature type="domain" description="YprB ribonuclease H-like" evidence="6">
    <location>
        <begin position="315"/>
        <end position="500"/>
    </location>
</feature>
<keyword evidence="1" id="KW-0547">Nucleotide-binding</keyword>
<keyword evidence="8" id="KW-1185">Reference proteome</keyword>
<dbReference type="PANTHER" id="PTHR43788:SF8">
    <property type="entry name" value="DNA-BINDING PROTEIN SMUBP-2"/>
    <property type="match status" value="1"/>
</dbReference>
<proteinExistence type="predicted"/>
<gene>
    <name evidence="7" type="ORF">SAMN06296010_1432</name>
</gene>
<dbReference type="Pfam" id="PF13604">
    <property type="entry name" value="AAA_30"/>
    <property type="match status" value="1"/>
</dbReference>
<organism evidence="7 8">
    <name type="scientific">Agreia pratensis</name>
    <dbReference type="NCBI Taxonomy" id="150121"/>
    <lineage>
        <taxon>Bacteria</taxon>
        <taxon>Bacillati</taxon>
        <taxon>Actinomycetota</taxon>
        <taxon>Actinomycetes</taxon>
        <taxon>Micrococcales</taxon>
        <taxon>Microbacteriaceae</taxon>
        <taxon>Agreia</taxon>
    </lineage>
</organism>
<dbReference type="STRING" id="150121.SAMN06296010_1432"/>
<protein>
    <recommendedName>
        <fullName evidence="9">AAA+ ATPase domain-containing protein</fullName>
    </recommendedName>
</protein>
<dbReference type="Pfam" id="PF13087">
    <property type="entry name" value="AAA_12"/>
    <property type="match status" value="1"/>
</dbReference>
<dbReference type="InterPro" id="IPR041679">
    <property type="entry name" value="DNA2/NAM7-like_C"/>
</dbReference>
<evidence type="ECO:0008006" key="9">
    <source>
        <dbReference type="Google" id="ProtNLM"/>
    </source>
</evidence>
<evidence type="ECO:0000256" key="3">
    <source>
        <dbReference type="ARBA" id="ARBA00022806"/>
    </source>
</evidence>
<dbReference type="InterPro" id="IPR047187">
    <property type="entry name" value="SF1_C_Upf1"/>
</dbReference>
<evidence type="ECO:0000256" key="1">
    <source>
        <dbReference type="ARBA" id="ARBA00022741"/>
    </source>
</evidence>
<keyword evidence="3" id="KW-0347">Helicase</keyword>
<dbReference type="InterPro" id="IPR050534">
    <property type="entry name" value="Coronavir_polyprotein_1ab"/>
</dbReference>
<dbReference type="InterPro" id="IPR012337">
    <property type="entry name" value="RNaseH-like_sf"/>
</dbReference>
<sequence>MFLLDDTVVYSASDLTAAASCEWALMRKLDAKLGRIDAVVEAEDDMLRRTATLGDLHELATLEQLREAGGVVEIERPAIDQVAVAAAQTLEALRSGAAVVFQGAFFDGRFLGYSDFLVRDDSVAGAPAYSVYDTKLARKAKITALLQLAAYADQLQQNGIPTSETVHLILGTGKTTSHRLRDILPVYRRRRARLQQLIDDRVADPSPTEWGDPRYTACGRCAACAEQVERTRDVLQVAGMRLTQRARLRAAGIQSIDQLAVAVGPVPGLAQSTLDSLAGQARMQIEPPSPGQALSWQIADPAPLAAIPAPDAGDIFFDFEGDPLYQEGSAWGLDYLFGLVEPDETFVAFWAHDLAEERQALIDFLDYVAERRARHPLMHIYHYASYERTHLLTLAARHGVGEEAVDDLLRQNVLVDLYPIVRQGMRIGTHSYSLKKLEPLYMGDAERAGVANAADSITEYVRSRELLAAGDVAGSERVQDDIARYNTYDCVSTLRLRDWLLERAAAVSRDSLPDAGGRLDFDLPVREPDPVYLELAALSSAIPLAERTADDTALALASAAIDYHRREQKSFWWQHFSRLTAPIDEWADTRDVLVVTEAVVLRDWFREGRQRSDRRRLGLRGILAPGSSIKPGQNPFILYDAPYPPILRGREPGARTAHSRVTVVETLDDGTIVVDEVLEKEAPHYDELPVALTPGTPPPAGTQVEAISEWGRAILDAHPEPLADPAYDVLRRRAPRATLAPVVTDANGVGDVASALVESLLTLEHSYLAVQGPPGTGKTYTGSHVIARLVHEHGWKIGVVAQSHAAVENMLRAVVGAGVDRTMVGKKASAGSTPSGDSSSNEEPEFTVLTPTAFAGFTGRDGGYVVGGTAWDFSNASRIPRQSLDLLVVDEAGQFSLASTIASAVSAQRLLLLGDPQQLPQVSQGTHPEPVDESALGWLSAGHDVLPPEFGYFLATSWRMHPAVCAPVSELSYEGRLVSHPSDRRLEAIEPGLHPVPVEHAERSTSSPEEADAVVELVASVLGRTWWSSGAARPLDERDVIVVAPYNAQVELLRLRLAEAGYTSVPVGTVDKFQGREAAVAIVSLAASSADDVPRGLEFLLMANRLNVAISRAQWAAYLVYSPALTDALPTTEQTLAQLSAFIRLVS</sequence>
<dbReference type="RefSeq" id="WP_085484422.1">
    <property type="nucleotide sequence ID" value="NZ_FXAY01000002.1"/>
</dbReference>
<reference evidence="8" key="1">
    <citation type="submission" date="2017-04" db="EMBL/GenBank/DDBJ databases">
        <authorList>
            <person name="Varghese N."/>
            <person name="Submissions S."/>
        </authorList>
    </citation>
    <scope>NUCLEOTIDE SEQUENCE [LARGE SCALE GENOMIC DNA]</scope>
    <source>
        <strain evidence="8">VKM Ac-2510</strain>
    </source>
</reference>
<accession>A0A1X7JIN7</accession>
<keyword evidence="2" id="KW-0378">Hydrolase</keyword>
<dbReference type="Gene3D" id="3.40.50.300">
    <property type="entry name" value="P-loop containing nucleotide triphosphate hydrolases"/>
    <property type="match status" value="2"/>
</dbReference>
<name>A0A1X7JIN7_9MICO</name>
<feature type="domain" description="DNA2/NAM7 helicase-like C-terminal" evidence="5">
    <location>
        <begin position="951"/>
        <end position="1120"/>
    </location>
</feature>
<evidence type="ECO:0000256" key="2">
    <source>
        <dbReference type="ARBA" id="ARBA00022801"/>
    </source>
</evidence>
<evidence type="ECO:0000259" key="6">
    <source>
        <dbReference type="Pfam" id="PF13482"/>
    </source>
</evidence>
<evidence type="ECO:0000313" key="8">
    <source>
        <dbReference type="Proteomes" id="UP000193244"/>
    </source>
</evidence>
<dbReference type="PANTHER" id="PTHR43788">
    <property type="entry name" value="DNA2/NAM7 HELICASE FAMILY MEMBER"/>
    <property type="match status" value="1"/>
</dbReference>
<dbReference type="GO" id="GO:0016787">
    <property type="term" value="F:hydrolase activity"/>
    <property type="evidence" value="ECO:0007669"/>
    <property type="project" value="UniProtKB-KW"/>
</dbReference>
<dbReference type="InterPro" id="IPR019993">
    <property type="entry name" value="RecB_nuclease_TM0106_put"/>
</dbReference>
<dbReference type="InterPro" id="IPR027417">
    <property type="entry name" value="P-loop_NTPase"/>
</dbReference>
<evidence type="ECO:0000313" key="7">
    <source>
        <dbReference type="EMBL" id="SMG27601.1"/>
    </source>
</evidence>